<comment type="similarity">
    <text evidence="1">Belongs to the AfsR/DnrI/RedD regulatory family.</text>
</comment>
<proteinExistence type="inferred from homology"/>
<keyword evidence="4" id="KW-0804">Transcription</keyword>
<dbReference type="PANTHER" id="PTHR35807:SF1">
    <property type="entry name" value="TRANSCRIPTIONAL REGULATOR REDD"/>
    <property type="match status" value="1"/>
</dbReference>
<dbReference type="InterPro" id="IPR001867">
    <property type="entry name" value="OmpR/PhoB-type_DNA-bd"/>
</dbReference>
<dbReference type="Proteomes" id="UP001141259">
    <property type="component" value="Unassembled WGS sequence"/>
</dbReference>
<dbReference type="SUPFAM" id="SSF46894">
    <property type="entry name" value="C-terminal effector domain of the bipartite response regulators"/>
    <property type="match status" value="1"/>
</dbReference>
<dbReference type="InterPro" id="IPR011990">
    <property type="entry name" value="TPR-like_helical_dom_sf"/>
</dbReference>
<keyword evidence="8" id="KW-1185">Reference proteome</keyword>
<dbReference type="InterPro" id="IPR051677">
    <property type="entry name" value="AfsR-DnrI-RedD_regulator"/>
</dbReference>
<dbReference type="InterPro" id="IPR036388">
    <property type="entry name" value="WH-like_DNA-bd_sf"/>
</dbReference>
<sequence>MHQPVVRFRVLGPLEVTVDGRPLPVRGVVQRSALGFLLLNADQVVATSDLVRALWARGAPPTARKMLQNAVSALRGTLTRNGVAADVAALLSHPSGYRFRVAPAVVDLAGFHRLVAQGRADLAEGAWERAATALREGLDLWRGCALADLAETGVAWPALVELKGLRGSVVEDRFEADLACGRHHGVAAELEAAVDLWPDRERLSGQLMLALYRCGRQVEALAVYRRLRTRLGERLGLEPGRDLRLLERAILTHDPWLDEPAALARIAGQGPPAAAARPRPAATGRSPELDVLRGLAALTRSRRRPHLVTVLGPADGLVAELVATAHEDRAFRCLVARTPADVVRSCCGAEDLDPAAARQRLGVLVHGLAGPRAAADLVPCLENVLRGSVVELLAVGRLLELVAAHCPLVVVLENADLGPLRDLVGLIGSGPLLLVATAGPGLDLDGWGSGFPGTTVLTLADPAGTSAERA</sequence>
<gene>
    <name evidence="7" type="ORF">NZH93_42360</name>
</gene>
<protein>
    <submittedName>
        <fullName evidence="7">AfsR/SARP family transcriptional regulator</fullName>
    </submittedName>
</protein>
<evidence type="ECO:0000256" key="4">
    <source>
        <dbReference type="ARBA" id="ARBA00023163"/>
    </source>
</evidence>
<dbReference type="GO" id="GO:0003677">
    <property type="term" value="F:DNA binding"/>
    <property type="evidence" value="ECO:0007669"/>
    <property type="project" value="UniProtKB-KW"/>
</dbReference>
<evidence type="ECO:0000259" key="6">
    <source>
        <dbReference type="SMART" id="SM01043"/>
    </source>
</evidence>
<feature type="domain" description="OmpR/PhoB-type" evidence="5">
    <location>
        <begin position="20"/>
        <end position="99"/>
    </location>
</feature>
<keyword evidence="3" id="KW-0238">DNA-binding</keyword>
<dbReference type="SMART" id="SM01043">
    <property type="entry name" value="BTAD"/>
    <property type="match status" value="1"/>
</dbReference>
<dbReference type="InterPro" id="IPR016032">
    <property type="entry name" value="Sig_transdc_resp-reg_C-effctor"/>
</dbReference>
<comment type="caution">
    <text evidence="7">The sequence shown here is derived from an EMBL/GenBank/DDBJ whole genome shotgun (WGS) entry which is preliminary data.</text>
</comment>
<dbReference type="RefSeq" id="WP_259628980.1">
    <property type="nucleotide sequence ID" value="NZ_JANYMP010000033.1"/>
</dbReference>
<evidence type="ECO:0000256" key="2">
    <source>
        <dbReference type="ARBA" id="ARBA00023015"/>
    </source>
</evidence>
<dbReference type="AlphaFoldDB" id="A0A9X3A574"/>
<dbReference type="CDD" id="cd15831">
    <property type="entry name" value="BTAD"/>
    <property type="match status" value="1"/>
</dbReference>
<dbReference type="GO" id="GO:0000160">
    <property type="term" value="P:phosphorelay signal transduction system"/>
    <property type="evidence" value="ECO:0007669"/>
    <property type="project" value="InterPro"/>
</dbReference>
<dbReference type="SMART" id="SM00862">
    <property type="entry name" value="Trans_reg_C"/>
    <property type="match status" value="1"/>
</dbReference>
<evidence type="ECO:0000313" key="7">
    <source>
        <dbReference type="EMBL" id="MCS7483524.1"/>
    </source>
</evidence>
<feature type="domain" description="Bacterial transcriptional activator" evidence="6">
    <location>
        <begin position="106"/>
        <end position="251"/>
    </location>
</feature>
<name>A0A9X3A574_9PSEU</name>
<dbReference type="SUPFAM" id="SSF48452">
    <property type="entry name" value="TPR-like"/>
    <property type="match status" value="1"/>
</dbReference>
<organism evidence="7 8">
    <name type="scientific">Umezawaea endophytica</name>
    <dbReference type="NCBI Taxonomy" id="1654476"/>
    <lineage>
        <taxon>Bacteria</taxon>
        <taxon>Bacillati</taxon>
        <taxon>Actinomycetota</taxon>
        <taxon>Actinomycetes</taxon>
        <taxon>Pseudonocardiales</taxon>
        <taxon>Pseudonocardiaceae</taxon>
        <taxon>Umezawaea</taxon>
    </lineage>
</organism>
<keyword evidence="2" id="KW-0805">Transcription regulation</keyword>
<reference evidence="7" key="1">
    <citation type="submission" date="2022-08" db="EMBL/GenBank/DDBJ databases">
        <authorList>
            <person name="Tistechok S."/>
            <person name="Samborskyy M."/>
            <person name="Roman I."/>
        </authorList>
    </citation>
    <scope>NUCLEOTIDE SEQUENCE</scope>
    <source>
        <strain evidence="7">DSM 103496</strain>
    </source>
</reference>
<dbReference type="Gene3D" id="1.25.40.10">
    <property type="entry name" value="Tetratricopeptide repeat domain"/>
    <property type="match status" value="1"/>
</dbReference>
<dbReference type="PANTHER" id="PTHR35807">
    <property type="entry name" value="TRANSCRIPTIONAL REGULATOR REDD-RELATED"/>
    <property type="match status" value="1"/>
</dbReference>
<dbReference type="GO" id="GO:0006355">
    <property type="term" value="P:regulation of DNA-templated transcription"/>
    <property type="evidence" value="ECO:0007669"/>
    <property type="project" value="InterPro"/>
</dbReference>
<dbReference type="Pfam" id="PF03704">
    <property type="entry name" value="BTAD"/>
    <property type="match status" value="1"/>
</dbReference>
<dbReference type="Gene3D" id="1.10.10.10">
    <property type="entry name" value="Winged helix-like DNA-binding domain superfamily/Winged helix DNA-binding domain"/>
    <property type="match status" value="1"/>
</dbReference>
<dbReference type="EMBL" id="JANYMP010000033">
    <property type="protein sequence ID" value="MCS7483524.1"/>
    <property type="molecule type" value="Genomic_DNA"/>
</dbReference>
<dbReference type="InterPro" id="IPR005158">
    <property type="entry name" value="BTAD"/>
</dbReference>
<accession>A0A9X3A574</accession>
<evidence type="ECO:0000256" key="3">
    <source>
        <dbReference type="ARBA" id="ARBA00023125"/>
    </source>
</evidence>
<evidence type="ECO:0000313" key="8">
    <source>
        <dbReference type="Proteomes" id="UP001141259"/>
    </source>
</evidence>
<evidence type="ECO:0000259" key="5">
    <source>
        <dbReference type="SMART" id="SM00862"/>
    </source>
</evidence>
<evidence type="ECO:0000256" key="1">
    <source>
        <dbReference type="ARBA" id="ARBA00005820"/>
    </source>
</evidence>